<proteinExistence type="predicted"/>
<name>A0A9Q1IM58_SYNKA</name>
<comment type="caution">
    <text evidence="3">The sequence shown here is derived from an EMBL/GenBank/DDBJ whole genome shotgun (WGS) entry which is preliminary data.</text>
</comment>
<evidence type="ECO:0000256" key="2">
    <source>
        <dbReference type="SAM" id="SignalP"/>
    </source>
</evidence>
<protein>
    <submittedName>
        <fullName evidence="3">Uncharacterized protein</fullName>
    </submittedName>
</protein>
<feature type="chain" id="PRO_5040131781" evidence="2">
    <location>
        <begin position="30"/>
        <end position="132"/>
    </location>
</feature>
<gene>
    <name evidence="3" type="ORF">SKAU_G00289660</name>
</gene>
<evidence type="ECO:0000313" key="3">
    <source>
        <dbReference type="EMBL" id="KAJ8344773.1"/>
    </source>
</evidence>
<feature type="signal peptide" evidence="2">
    <location>
        <begin position="1"/>
        <end position="29"/>
    </location>
</feature>
<accession>A0A9Q1IM58</accession>
<evidence type="ECO:0000313" key="4">
    <source>
        <dbReference type="Proteomes" id="UP001152622"/>
    </source>
</evidence>
<evidence type="ECO:0000256" key="1">
    <source>
        <dbReference type="SAM" id="MobiDB-lite"/>
    </source>
</evidence>
<dbReference type="EMBL" id="JAINUF010000012">
    <property type="protein sequence ID" value="KAJ8344773.1"/>
    <property type="molecule type" value="Genomic_DNA"/>
</dbReference>
<dbReference type="AlphaFoldDB" id="A0A9Q1IM58"/>
<organism evidence="3 4">
    <name type="scientific">Synaphobranchus kaupii</name>
    <name type="common">Kaup's arrowtooth eel</name>
    <dbReference type="NCBI Taxonomy" id="118154"/>
    <lineage>
        <taxon>Eukaryota</taxon>
        <taxon>Metazoa</taxon>
        <taxon>Chordata</taxon>
        <taxon>Craniata</taxon>
        <taxon>Vertebrata</taxon>
        <taxon>Euteleostomi</taxon>
        <taxon>Actinopterygii</taxon>
        <taxon>Neopterygii</taxon>
        <taxon>Teleostei</taxon>
        <taxon>Anguilliformes</taxon>
        <taxon>Synaphobranchidae</taxon>
        <taxon>Synaphobranchus</taxon>
    </lineage>
</organism>
<keyword evidence="2" id="KW-0732">Signal</keyword>
<keyword evidence="4" id="KW-1185">Reference proteome</keyword>
<sequence>MSTLSFPTRLHRALIFFYWLLSLLQEGGPSKDGRPKLLSANAATPSPCLEGKEPSGELCPSSASSNITRCESSVTPLPPDNGTPEETASVSKGLAAGTTNTWGSSADCSAGSCLAPDSSFPRLAAPLLTASA</sequence>
<feature type="region of interest" description="Disordered" evidence="1">
    <location>
        <begin position="30"/>
        <end position="90"/>
    </location>
</feature>
<dbReference type="Proteomes" id="UP001152622">
    <property type="component" value="Chromosome 12"/>
</dbReference>
<feature type="compositionally biased region" description="Polar residues" evidence="1">
    <location>
        <begin position="61"/>
        <end position="75"/>
    </location>
</feature>
<reference evidence="3" key="1">
    <citation type="journal article" date="2023" name="Science">
        <title>Genome structures resolve the early diversification of teleost fishes.</title>
        <authorList>
            <person name="Parey E."/>
            <person name="Louis A."/>
            <person name="Montfort J."/>
            <person name="Bouchez O."/>
            <person name="Roques C."/>
            <person name="Iampietro C."/>
            <person name="Lluch J."/>
            <person name="Castinel A."/>
            <person name="Donnadieu C."/>
            <person name="Desvignes T."/>
            <person name="Floi Bucao C."/>
            <person name="Jouanno E."/>
            <person name="Wen M."/>
            <person name="Mejri S."/>
            <person name="Dirks R."/>
            <person name="Jansen H."/>
            <person name="Henkel C."/>
            <person name="Chen W.J."/>
            <person name="Zahm M."/>
            <person name="Cabau C."/>
            <person name="Klopp C."/>
            <person name="Thompson A.W."/>
            <person name="Robinson-Rechavi M."/>
            <person name="Braasch I."/>
            <person name="Lecointre G."/>
            <person name="Bobe J."/>
            <person name="Postlethwait J.H."/>
            <person name="Berthelot C."/>
            <person name="Roest Crollius H."/>
            <person name="Guiguen Y."/>
        </authorList>
    </citation>
    <scope>NUCLEOTIDE SEQUENCE</scope>
    <source>
        <strain evidence="3">WJC10195</strain>
    </source>
</reference>